<feature type="transmembrane region" description="Helical" evidence="1">
    <location>
        <begin position="92"/>
        <end position="110"/>
    </location>
</feature>
<evidence type="ECO:0000313" key="2">
    <source>
        <dbReference type="EMBL" id="MBS2550980.1"/>
    </source>
</evidence>
<keyword evidence="1" id="KW-1133">Transmembrane helix</keyword>
<dbReference type="Proteomes" id="UP000730482">
    <property type="component" value="Unassembled WGS sequence"/>
</dbReference>
<keyword evidence="1" id="KW-0812">Transmembrane</keyword>
<dbReference type="InterPro" id="IPR021218">
    <property type="entry name" value="DUF2784"/>
</dbReference>
<dbReference type="RefSeq" id="WP_212014822.1">
    <property type="nucleotide sequence ID" value="NZ_JAAFYZ010000122.1"/>
</dbReference>
<comment type="caution">
    <text evidence="2">The sequence shown here is derived from an EMBL/GenBank/DDBJ whole genome shotgun (WGS) entry which is preliminary data.</text>
</comment>
<gene>
    <name evidence="2" type="ORF">KGQ19_29320</name>
</gene>
<accession>A0ABS5KYF6</accession>
<proteinExistence type="predicted"/>
<keyword evidence="3" id="KW-1185">Reference proteome</keyword>
<reference evidence="2 3" key="1">
    <citation type="submission" date="2020-02" db="EMBL/GenBank/DDBJ databases">
        <title>Acidophilic actinobacteria isolated from forest soil.</title>
        <authorList>
            <person name="Golinska P."/>
        </authorList>
    </citation>
    <scope>NUCLEOTIDE SEQUENCE [LARGE SCALE GENOMIC DNA]</scope>
    <source>
        <strain evidence="2 3">NL8</strain>
    </source>
</reference>
<dbReference type="EMBL" id="JAAFYZ010000122">
    <property type="protein sequence ID" value="MBS2550980.1"/>
    <property type="molecule type" value="Genomic_DNA"/>
</dbReference>
<evidence type="ECO:0000313" key="3">
    <source>
        <dbReference type="Proteomes" id="UP000730482"/>
    </source>
</evidence>
<organism evidence="2 3">
    <name type="scientific">Catenulispora pinistramenti</name>
    <dbReference type="NCBI Taxonomy" id="2705254"/>
    <lineage>
        <taxon>Bacteria</taxon>
        <taxon>Bacillati</taxon>
        <taxon>Actinomycetota</taxon>
        <taxon>Actinomycetes</taxon>
        <taxon>Catenulisporales</taxon>
        <taxon>Catenulisporaceae</taxon>
        <taxon>Catenulispora</taxon>
    </lineage>
</organism>
<name>A0ABS5KYF6_9ACTN</name>
<dbReference type="Pfam" id="PF10861">
    <property type="entry name" value="DUF2784"/>
    <property type="match status" value="1"/>
</dbReference>
<evidence type="ECO:0000256" key="1">
    <source>
        <dbReference type="SAM" id="Phobius"/>
    </source>
</evidence>
<sequence>MGYRFLIDATMTVHYSFVAFVVVGGYLALRWPRVFYVHATAVVWLGVNALGVKCPLTLIENWCRERLGEPGIPQGFIATHITGVLYPSNLEWLFRWLVVLAIAFSWFLLARRHLHRDKGSNAGDISGVSGSLGSKV</sequence>
<feature type="transmembrane region" description="Helical" evidence="1">
    <location>
        <begin position="12"/>
        <end position="29"/>
    </location>
</feature>
<feature type="transmembrane region" description="Helical" evidence="1">
    <location>
        <begin position="34"/>
        <end position="52"/>
    </location>
</feature>
<keyword evidence="1" id="KW-0472">Membrane</keyword>
<protein>
    <submittedName>
        <fullName evidence="2">DUF2784 domain-containing protein</fullName>
    </submittedName>
</protein>